<dbReference type="Proteomes" id="UP000034952">
    <property type="component" value="Unassembled WGS sequence"/>
</dbReference>
<dbReference type="InterPro" id="IPR006195">
    <property type="entry name" value="aa-tRNA-synth_II"/>
</dbReference>
<evidence type="ECO:0000259" key="12">
    <source>
        <dbReference type="PROSITE" id="PS50862"/>
    </source>
</evidence>
<dbReference type="AlphaFoldDB" id="A0A0G0DUN7"/>
<gene>
    <name evidence="13" type="ORF">UR64_C0003G0028</name>
</gene>
<dbReference type="GO" id="GO:0006432">
    <property type="term" value="P:phenylalanyl-tRNA aminoacylation"/>
    <property type="evidence" value="ECO:0007669"/>
    <property type="project" value="InterPro"/>
</dbReference>
<dbReference type="PANTHER" id="PTHR11538">
    <property type="entry name" value="PHENYLALANYL-TRNA SYNTHETASE"/>
    <property type="match status" value="1"/>
</dbReference>
<evidence type="ECO:0000256" key="6">
    <source>
        <dbReference type="ARBA" id="ARBA00022741"/>
    </source>
</evidence>
<keyword evidence="5" id="KW-0479">Metal-binding</keyword>
<keyword evidence="10" id="KW-0030">Aminoacyl-tRNA synthetase</keyword>
<keyword evidence="4 13" id="KW-0436">Ligase</keyword>
<dbReference type="GO" id="GO:0046872">
    <property type="term" value="F:metal ion binding"/>
    <property type="evidence" value="ECO:0007669"/>
    <property type="project" value="UniProtKB-KW"/>
</dbReference>
<evidence type="ECO:0000256" key="3">
    <source>
        <dbReference type="ARBA" id="ARBA00022490"/>
    </source>
</evidence>
<keyword evidence="7" id="KW-0067">ATP-binding</keyword>
<evidence type="ECO:0000256" key="1">
    <source>
        <dbReference type="ARBA" id="ARBA00004496"/>
    </source>
</evidence>
<dbReference type="PANTHER" id="PTHR11538:SF41">
    <property type="entry name" value="PHENYLALANINE--TRNA LIGASE, MITOCHONDRIAL"/>
    <property type="match status" value="1"/>
</dbReference>
<evidence type="ECO:0000313" key="13">
    <source>
        <dbReference type="EMBL" id="KKP66735.1"/>
    </source>
</evidence>
<dbReference type="InterPro" id="IPR004529">
    <property type="entry name" value="Phe-tRNA-synth_IIc_asu"/>
</dbReference>
<evidence type="ECO:0000256" key="2">
    <source>
        <dbReference type="ARBA" id="ARBA00012814"/>
    </source>
</evidence>
<comment type="catalytic activity">
    <reaction evidence="11">
        <text>tRNA(Phe) + L-phenylalanine + ATP = L-phenylalanyl-tRNA(Phe) + AMP + diphosphate + H(+)</text>
        <dbReference type="Rhea" id="RHEA:19413"/>
        <dbReference type="Rhea" id="RHEA-COMP:9668"/>
        <dbReference type="Rhea" id="RHEA-COMP:9699"/>
        <dbReference type="ChEBI" id="CHEBI:15378"/>
        <dbReference type="ChEBI" id="CHEBI:30616"/>
        <dbReference type="ChEBI" id="CHEBI:33019"/>
        <dbReference type="ChEBI" id="CHEBI:58095"/>
        <dbReference type="ChEBI" id="CHEBI:78442"/>
        <dbReference type="ChEBI" id="CHEBI:78531"/>
        <dbReference type="ChEBI" id="CHEBI:456215"/>
        <dbReference type="EC" id="6.1.1.20"/>
    </reaction>
</comment>
<dbReference type="GO" id="GO:0004826">
    <property type="term" value="F:phenylalanine-tRNA ligase activity"/>
    <property type="evidence" value="ECO:0007669"/>
    <property type="project" value="UniProtKB-EC"/>
</dbReference>
<dbReference type="EC" id="6.1.1.20" evidence="2"/>
<feature type="domain" description="Aminoacyl-transfer RNA synthetases class-II family profile" evidence="12">
    <location>
        <begin position="21"/>
        <end position="224"/>
    </location>
</feature>
<dbReference type="SUPFAM" id="SSF55681">
    <property type="entry name" value="Class II aaRS and biotin synthetases"/>
    <property type="match status" value="1"/>
</dbReference>
<dbReference type="CDD" id="cd00496">
    <property type="entry name" value="PheRS_alpha_core"/>
    <property type="match status" value="1"/>
</dbReference>
<proteinExistence type="predicted"/>
<evidence type="ECO:0000256" key="11">
    <source>
        <dbReference type="ARBA" id="ARBA00049255"/>
    </source>
</evidence>
<protein>
    <recommendedName>
        <fullName evidence="2">phenylalanine--tRNA ligase</fullName>
        <ecNumber evidence="2">6.1.1.20</ecNumber>
    </recommendedName>
</protein>
<comment type="subcellular location">
    <subcellularLocation>
        <location evidence="1">Cytoplasm</location>
    </subcellularLocation>
</comment>
<dbReference type="GO" id="GO:0000049">
    <property type="term" value="F:tRNA binding"/>
    <property type="evidence" value="ECO:0007669"/>
    <property type="project" value="InterPro"/>
</dbReference>
<dbReference type="PROSITE" id="PS50862">
    <property type="entry name" value="AA_TRNA_LIGASE_II"/>
    <property type="match status" value="1"/>
</dbReference>
<reference evidence="13 14" key="1">
    <citation type="journal article" date="2015" name="Nature">
        <title>rRNA introns, odd ribosomes, and small enigmatic genomes across a large radiation of phyla.</title>
        <authorList>
            <person name="Brown C.T."/>
            <person name="Hug L.A."/>
            <person name="Thomas B.C."/>
            <person name="Sharon I."/>
            <person name="Castelle C.J."/>
            <person name="Singh A."/>
            <person name="Wilkins M.J."/>
            <person name="Williams K.H."/>
            <person name="Banfield J.F."/>
        </authorList>
    </citation>
    <scope>NUCLEOTIDE SEQUENCE [LARGE SCALE GENOMIC DNA]</scope>
</reference>
<keyword evidence="3" id="KW-0963">Cytoplasm</keyword>
<evidence type="ECO:0000256" key="5">
    <source>
        <dbReference type="ARBA" id="ARBA00022723"/>
    </source>
</evidence>
<keyword evidence="9" id="KW-0648">Protein biosynthesis</keyword>
<dbReference type="InterPro" id="IPR045864">
    <property type="entry name" value="aa-tRNA-synth_II/BPL/LPL"/>
</dbReference>
<comment type="caution">
    <text evidence="13">The sequence shown here is derived from an EMBL/GenBank/DDBJ whole genome shotgun (WGS) entry which is preliminary data.</text>
</comment>
<dbReference type="GO" id="GO:0005524">
    <property type="term" value="F:ATP binding"/>
    <property type="evidence" value="ECO:0007669"/>
    <property type="project" value="UniProtKB-KW"/>
</dbReference>
<name>A0A0G0DUN7_9BACT</name>
<keyword evidence="8" id="KW-0460">Magnesium</keyword>
<dbReference type="EMBL" id="LBPY01000003">
    <property type="protein sequence ID" value="KKP66735.1"/>
    <property type="molecule type" value="Genomic_DNA"/>
</dbReference>
<dbReference type="GO" id="GO:0005737">
    <property type="term" value="C:cytoplasm"/>
    <property type="evidence" value="ECO:0007669"/>
    <property type="project" value="UniProtKB-SubCell"/>
</dbReference>
<evidence type="ECO:0000256" key="7">
    <source>
        <dbReference type="ARBA" id="ARBA00022840"/>
    </source>
</evidence>
<dbReference type="InterPro" id="IPR002319">
    <property type="entry name" value="Phenylalanyl-tRNA_Synthase"/>
</dbReference>
<dbReference type="NCBIfam" id="TIGR00468">
    <property type="entry name" value="pheS"/>
    <property type="match status" value="1"/>
</dbReference>
<sequence length="235" mass="26992">MEEDKKGREHPLSVIINDTVKIFTELGFEVTTGPELEDLWHNFDALNVPKDHPARDMQDTFYIKGDTEKVLRTHTSSVQIRFMEEFAKSGKKPPFAIIAPGKVFRNEATDATHEMQFYQIEGLFIGEDISMANLKGTLSYFYKKMLGEDTNLRFRPSFFPFTEPSIEFDLKYKGKWIEMGGAGMVHPEVLDKCGIDSSKYQGFAFGPGLERLMVIKYLMPDIRPAYHGDLRFNQI</sequence>
<evidence type="ECO:0000256" key="9">
    <source>
        <dbReference type="ARBA" id="ARBA00022917"/>
    </source>
</evidence>
<keyword evidence="6" id="KW-0547">Nucleotide-binding</keyword>
<dbReference type="Gene3D" id="3.30.930.10">
    <property type="entry name" value="Bira Bifunctional Protein, Domain 2"/>
    <property type="match status" value="1"/>
</dbReference>
<accession>A0A0G0DUN7</accession>
<organism evidence="13 14">
    <name type="scientific">Candidatus Nomurabacteria bacterium GW2011_GWE1_35_16</name>
    <dbReference type="NCBI Taxonomy" id="1618761"/>
    <lineage>
        <taxon>Bacteria</taxon>
        <taxon>Candidatus Nomuraibacteriota</taxon>
    </lineage>
</organism>
<evidence type="ECO:0000256" key="4">
    <source>
        <dbReference type="ARBA" id="ARBA00022598"/>
    </source>
</evidence>
<dbReference type="Pfam" id="PF01409">
    <property type="entry name" value="tRNA-synt_2d"/>
    <property type="match status" value="1"/>
</dbReference>
<evidence type="ECO:0000313" key="14">
    <source>
        <dbReference type="Proteomes" id="UP000034952"/>
    </source>
</evidence>
<dbReference type="PATRIC" id="fig|1618761.3.peg.209"/>
<evidence type="ECO:0000256" key="10">
    <source>
        <dbReference type="ARBA" id="ARBA00023146"/>
    </source>
</evidence>
<evidence type="ECO:0000256" key="8">
    <source>
        <dbReference type="ARBA" id="ARBA00022842"/>
    </source>
</evidence>